<sequence length="278" mass="29806">MRITIEHRLTLNAPSGTSQAMFHLLLTPPSGPAQTVESWSVEMAGIGQAGRFVDGFGNTAHLVNQPRPDGEITIEARGVVATRDTNGVLGRPPGEPVPALYRRLTPLTKIAPELVDGLKPTRSNRLDLLHGLMQRVGEKLGLPDEEAAPGQTQMQADGGQVQSQRQGDGATEDNARADAADYAHLFIGAARALDIPARFVTGYRLVDGPAPCNLHAWAEAFDESLGWIGFDPHQQICPTERYVRLAVGLDKDSAPALRTVPVVEIAQRAKLAVIPAAQ</sequence>
<dbReference type="SUPFAM" id="SSF54001">
    <property type="entry name" value="Cysteine proteinases"/>
    <property type="match status" value="1"/>
</dbReference>
<dbReference type="Gene3D" id="3.10.620.30">
    <property type="match status" value="1"/>
</dbReference>
<dbReference type="OrthoDB" id="9804023at2"/>
<feature type="compositionally biased region" description="Polar residues" evidence="1">
    <location>
        <begin position="150"/>
        <end position="166"/>
    </location>
</feature>
<evidence type="ECO:0000256" key="1">
    <source>
        <dbReference type="SAM" id="MobiDB-lite"/>
    </source>
</evidence>
<dbReference type="Pfam" id="PF08379">
    <property type="entry name" value="Bact_transglu_N"/>
    <property type="match status" value="1"/>
</dbReference>
<evidence type="ECO:0000313" key="3">
    <source>
        <dbReference type="EMBL" id="SFV28168.1"/>
    </source>
</evidence>
<dbReference type="EMBL" id="FPCK01000001">
    <property type="protein sequence ID" value="SFV28168.1"/>
    <property type="molecule type" value="Genomic_DNA"/>
</dbReference>
<feature type="region of interest" description="Disordered" evidence="1">
    <location>
        <begin position="143"/>
        <end position="173"/>
    </location>
</feature>
<evidence type="ECO:0000259" key="2">
    <source>
        <dbReference type="SMART" id="SM00460"/>
    </source>
</evidence>
<protein>
    <submittedName>
        <fullName evidence="3">Transglutaminase-like enzyme, putative cysteine protease</fullName>
    </submittedName>
</protein>
<name>A0A1I7N0L5_9HYPH</name>
<feature type="domain" description="Transglutaminase-like" evidence="2">
    <location>
        <begin position="171"/>
        <end position="234"/>
    </location>
</feature>
<reference evidence="3 4" key="1">
    <citation type="submission" date="2016-10" db="EMBL/GenBank/DDBJ databases">
        <authorList>
            <person name="de Groot N.N."/>
        </authorList>
    </citation>
    <scope>NUCLEOTIDE SEQUENCE [LARGE SCALE GENOMIC DNA]</scope>
    <source>
        <strain evidence="3 4">IPL20</strain>
    </source>
</reference>
<dbReference type="Proteomes" id="UP000199074">
    <property type="component" value="Unassembled WGS sequence"/>
</dbReference>
<dbReference type="InterPro" id="IPR038765">
    <property type="entry name" value="Papain-like_cys_pep_sf"/>
</dbReference>
<dbReference type="AlphaFoldDB" id="A0A1I7N0L5"/>
<proteinExistence type="predicted"/>
<dbReference type="InterPro" id="IPR002931">
    <property type="entry name" value="Transglutaminase-like"/>
</dbReference>
<dbReference type="PANTHER" id="PTHR33490:SF6">
    <property type="entry name" value="SLL1049 PROTEIN"/>
    <property type="match status" value="1"/>
</dbReference>
<dbReference type="GO" id="GO:0006508">
    <property type="term" value="P:proteolysis"/>
    <property type="evidence" value="ECO:0007669"/>
    <property type="project" value="UniProtKB-KW"/>
</dbReference>
<keyword evidence="3" id="KW-0645">Protease</keyword>
<dbReference type="RefSeq" id="WP_092420356.1">
    <property type="nucleotide sequence ID" value="NZ_FPCK01000001.1"/>
</dbReference>
<dbReference type="GO" id="GO:0008233">
    <property type="term" value="F:peptidase activity"/>
    <property type="evidence" value="ECO:0007669"/>
    <property type="project" value="UniProtKB-KW"/>
</dbReference>
<gene>
    <name evidence="3" type="ORF">SAMN05216456_0453</name>
</gene>
<accession>A0A1I7N0L5</accession>
<evidence type="ECO:0000313" key="4">
    <source>
        <dbReference type="Proteomes" id="UP000199074"/>
    </source>
</evidence>
<dbReference type="STRING" id="429728.SAMN05216456_0453"/>
<keyword evidence="3" id="KW-0378">Hydrolase</keyword>
<dbReference type="SMART" id="SM00460">
    <property type="entry name" value="TGc"/>
    <property type="match status" value="1"/>
</dbReference>
<dbReference type="InterPro" id="IPR013589">
    <property type="entry name" value="Bac_transglu_N"/>
</dbReference>
<dbReference type="PANTHER" id="PTHR33490">
    <property type="entry name" value="BLR5614 PROTEIN-RELATED"/>
    <property type="match status" value="1"/>
</dbReference>
<organism evidence="3 4">
    <name type="scientific">Devosia crocina</name>
    <dbReference type="NCBI Taxonomy" id="429728"/>
    <lineage>
        <taxon>Bacteria</taxon>
        <taxon>Pseudomonadati</taxon>
        <taxon>Pseudomonadota</taxon>
        <taxon>Alphaproteobacteria</taxon>
        <taxon>Hyphomicrobiales</taxon>
        <taxon>Devosiaceae</taxon>
        <taxon>Devosia</taxon>
    </lineage>
</organism>
<dbReference type="Pfam" id="PF01841">
    <property type="entry name" value="Transglut_core"/>
    <property type="match status" value="1"/>
</dbReference>
<keyword evidence="4" id="KW-1185">Reference proteome</keyword>